<feature type="compositionally biased region" description="Low complexity" evidence="1">
    <location>
        <begin position="328"/>
        <end position="339"/>
    </location>
</feature>
<dbReference type="InterPro" id="IPR038332">
    <property type="entry name" value="PPE_sf"/>
</dbReference>
<evidence type="ECO:0008006" key="4">
    <source>
        <dbReference type="Google" id="ProtNLM"/>
    </source>
</evidence>
<sequence>MQPTNFDAFEHAQLVANVQPIQPESVDGFRQEWARAANGVADVFATLAATIGRAIADRWQGASGAAAAAAIAGYARDANGMADASNLVARQIGLLVDSLDRTKLDLPPEPAETVPGRLAGLVGADGWDDERRDAARQQAVHFLDTVYYGGGIVPTAQGLPVFPAVNSPIAGGPGPVSGGSTAESAGGGRSVSSSEGSAGSGDDSSGVGSGTYGSSYSGAGTTGWGSGAGDGSMVDSNGGSTELDERGYGGSIGADEGSAGEGSAGGATTDAVAVPGSDTGAADRAGAAGVDRGSNGVGSGTDAAASDSPGKTVAADYGPSVGSGAALPGTGTCGTSSGVGPPGAGSFTPGAPGVAGLGSGVSGGDRIPGGSGSGALGSPLLGGVAPGAGATGRSPTAVPGRPGYPGMGMAPLGGRGNGDDDRGRTAPDYLANDELRQWIARQAGRWGTPVIGAVTDVESPDDPSGPADR</sequence>
<evidence type="ECO:0000313" key="2">
    <source>
        <dbReference type="EMBL" id="QXQ12796.1"/>
    </source>
</evidence>
<dbReference type="RefSeq" id="WP_157079685.1">
    <property type="nucleotide sequence ID" value="NZ_CBCRUZ010000002.1"/>
</dbReference>
<feature type="compositionally biased region" description="Low complexity" evidence="1">
    <location>
        <begin position="178"/>
        <end position="209"/>
    </location>
</feature>
<proteinExistence type="predicted"/>
<organism evidence="2 3">
    <name type="scientific">Skermania pinensis</name>
    <dbReference type="NCBI Taxonomy" id="39122"/>
    <lineage>
        <taxon>Bacteria</taxon>
        <taxon>Bacillati</taxon>
        <taxon>Actinomycetota</taxon>
        <taxon>Actinomycetes</taxon>
        <taxon>Mycobacteriales</taxon>
        <taxon>Gordoniaceae</taxon>
        <taxon>Skermania</taxon>
    </lineage>
</organism>
<accession>A0ABX8SAQ0</accession>
<feature type="compositionally biased region" description="Low complexity" evidence="1">
    <location>
        <begin position="266"/>
        <end position="294"/>
    </location>
</feature>
<gene>
    <name evidence="2" type="ORF">KV203_12745</name>
</gene>
<dbReference type="EMBL" id="CP079105">
    <property type="protein sequence ID" value="QXQ12796.1"/>
    <property type="molecule type" value="Genomic_DNA"/>
</dbReference>
<reference evidence="2" key="1">
    <citation type="submission" date="2021-07" db="EMBL/GenBank/DDBJ databases">
        <title>Candidatus Kaistella beijingensis sp. nov. isolated from a municipal wastewater treatment plant is involved in sludge foaming.</title>
        <authorList>
            <person name="Song Y."/>
            <person name="Liu S.-J."/>
        </authorList>
    </citation>
    <scope>NUCLEOTIDE SEQUENCE</scope>
    <source>
        <strain evidence="2">DSM 43998</strain>
    </source>
</reference>
<name>A0ABX8SAQ0_9ACTN</name>
<feature type="region of interest" description="Disordered" evidence="1">
    <location>
        <begin position="173"/>
        <end position="209"/>
    </location>
</feature>
<evidence type="ECO:0000313" key="3">
    <source>
        <dbReference type="Proteomes" id="UP000887023"/>
    </source>
</evidence>
<evidence type="ECO:0000256" key="1">
    <source>
        <dbReference type="SAM" id="MobiDB-lite"/>
    </source>
</evidence>
<protein>
    <recommendedName>
        <fullName evidence="4">PPE domain-containing protein</fullName>
    </recommendedName>
</protein>
<dbReference type="Proteomes" id="UP000887023">
    <property type="component" value="Chromosome"/>
</dbReference>
<feature type="compositionally biased region" description="Gly residues" evidence="1">
    <location>
        <begin position="403"/>
        <end position="416"/>
    </location>
</feature>
<feature type="compositionally biased region" description="Gly residues" evidence="1">
    <location>
        <begin position="353"/>
        <end position="375"/>
    </location>
</feature>
<feature type="region of interest" description="Disordered" evidence="1">
    <location>
        <begin position="227"/>
        <end position="316"/>
    </location>
</feature>
<feature type="region of interest" description="Disordered" evidence="1">
    <location>
        <begin position="328"/>
        <end position="427"/>
    </location>
</feature>
<dbReference type="Gene3D" id="1.20.1260.20">
    <property type="entry name" value="PPE superfamily"/>
    <property type="match status" value="1"/>
</dbReference>
<keyword evidence="3" id="KW-1185">Reference proteome</keyword>